<dbReference type="PANTHER" id="PTHR44154:SF1">
    <property type="entry name" value="QUINONE OXIDOREDUCTASE"/>
    <property type="match status" value="1"/>
</dbReference>
<dbReference type="PANTHER" id="PTHR44154">
    <property type="entry name" value="QUINONE OXIDOREDUCTASE"/>
    <property type="match status" value="1"/>
</dbReference>
<dbReference type="InterPro" id="IPR013154">
    <property type="entry name" value="ADH-like_N"/>
</dbReference>
<dbReference type="OMA" id="VDWRIRE"/>
<name>A0A2X0PNJ2_9LACT</name>
<dbReference type="EMBL" id="OGTW02000116">
    <property type="protein sequence ID" value="SPS12905.1"/>
    <property type="molecule type" value="Genomic_DNA"/>
</dbReference>
<evidence type="ECO:0000256" key="1">
    <source>
        <dbReference type="ARBA" id="ARBA00022857"/>
    </source>
</evidence>
<accession>A0A2X0PNJ2</accession>
<evidence type="ECO:0000259" key="2">
    <source>
        <dbReference type="Pfam" id="PF08240"/>
    </source>
</evidence>
<keyword evidence="1" id="KW-0521">NADP</keyword>
<evidence type="ECO:0000313" key="4">
    <source>
        <dbReference type="EMBL" id="SPS12905.1"/>
    </source>
</evidence>
<evidence type="ECO:0000313" key="5">
    <source>
        <dbReference type="Proteomes" id="UP000279235"/>
    </source>
</evidence>
<dbReference type="RefSeq" id="WP_010905226.1">
    <property type="nucleotide sequence ID" value="NZ_CP033606.1"/>
</dbReference>
<dbReference type="AlphaFoldDB" id="A0A2X0PNJ2"/>
<protein>
    <recommendedName>
        <fullName evidence="2">Alcohol dehydrogenase-like N-terminal domain-containing protein</fullName>
    </recommendedName>
</protein>
<dbReference type="Gene3D" id="3.90.180.10">
    <property type="entry name" value="Medium-chain alcohol dehydrogenases, catalytic domain"/>
    <property type="match status" value="1"/>
</dbReference>
<reference evidence="5" key="3">
    <citation type="submission" date="2018-05" db="EMBL/GenBank/DDBJ databases">
        <authorList>
            <person name="Duru I."/>
        </authorList>
    </citation>
    <scope>NUCLEOTIDE SEQUENCE [LARGE SCALE GENOMIC DNA]</scope>
</reference>
<dbReference type="EMBL" id="OGTW01000116">
    <property type="protein sequence ID" value="SPB29187.1"/>
    <property type="molecule type" value="Genomic_DNA"/>
</dbReference>
<dbReference type="Proteomes" id="UP000279235">
    <property type="component" value="Unassembled WGS sequence"/>
</dbReference>
<dbReference type="Pfam" id="PF08240">
    <property type="entry name" value="ADH_N"/>
    <property type="match status" value="1"/>
</dbReference>
<sequence>MVKALQYKTFGKPDVLQLVDLPLVHPKADEVSIKVSHVGLNPMDWAIMGNPEVAPNFGVKLPQTFAYDFAGIIDEIGP</sequence>
<reference evidence="4" key="2">
    <citation type="submission" date="2018-05" db="EMBL/GenBank/DDBJ databases">
        <authorList>
            <person name="Lanie J.A."/>
            <person name="Ng W.-L."/>
            <person name="Kazmierczak K.M."/>
            <person name="Andrzejewski T.M."/>
            <person name="Davidsen T.M."/>
            <person name="Wayne K.J."/>
            <person name="Tettelin H."/>
            <person name="Glass J.I."/>
            <person name="Rusch D."/>
            <person name="Podicherti R."/>
            <person name="Tsui H.-C.T."/>
            <person name="Winkler M.E."/>
        </authorList>
    </citation>
    <scope>NUCLEOTIDE SEQUENCE</scope>
    <source>
        <strain evidence="4">Lactococcus lactis</strain>
    </source>
</reference>
<reference evidence="3" key="1">
    <citation type="submission" date="2018-01" db="EMBL/GenBank/DDBJ databases">
        <authorList>
            <person name="Gaut B.S."/>
            <person name="Morton B.R."/>
            <person name="Clegg M.T."/>
            <person name="Duvall M.R."/>
        </authorList>
    </citation>
    <scope>NUCLEOTIDE SEQUENCE</scope>
    <source>
        <strain evidence="3">Lactococcus lactis</strain>
    </source>
</reference>
<proteinExistence type="predicted"/>
<dbReference type="InterPro" id="IPR011032">
    <property type="entry name" value="GroES-like_sf"/>
</dbReference>
<dbReference type="SUPFAM" id="SSF50129">
    <property type="entry name" value="GroES-like"/>
    <property type="match status" value="1"/>
</dbReference>
<dbReference type="InterPro" id="IPR051603">
    <property type="entry name" value="Zinc-ADH_QOR/CCCR"/>
</dbReference>
<organism evidence="3">
    <name type="scientific">Lactococcus lactis</name>
    <dbReference type="NCBI Taxonomy" id="1358"/>
    <lineage>
        <taxon>Bacteria</taxon>
        <taxon>Bacillati</taxon>
        <taxon>Bacillota</taxon>
        <taxon>Bacilli</taxon>
        <taxon>Lactobacillales</taxon>
        <taxon>Streptococcaceae</taxon>
        <taxon>Lactococcus</taxon>
    </lineage>
</organism>
<gene>
    <name evidence="3" type="ORF">AMHIJAGA_02870</name>
</gene>
<feature type="domain" description="Alcohol dehydrogenase-like N-terminal" evidence="2">
    <location>
        <begin position="28"/>
        <end position="78"/>
    </location>
</feature>
<evidence type="ECO:0000313" key="3">
    <source>
        <dbReference type="EMBL" id="SPB29187.1"/>
    </source>
</evidence>